<evidence type="ECO:0000313" key="2">
    <source>
        <dbReference type="Proteomes" id="UP000245934"/>
    </source>
</evidence>
<keyword evidence="2" id="KW-1185">Reference proteome</keyword>
<protein>
    <submittedName>
        <fullName evidence="1">Uncharacterized protein</fullName>
    </submittedName>
</protein>
<dbReference type="GeneID" id="97611432"/>
<dbReference type="OrthoDB" id="119706at2157"/>
<proteinExistence type="predicted"/>
<sequence>MKKVNHQNYDVVLKEAFSLFHHKSLDFLGLSLPPIVSFMETEIAEVDTTDDMMDLNFRLEDGSILHLEEETNLSRKDLIRFAHYDLRLYNRYQAVIHTVVLTPSTGSPGTKVFNTGNLQYNVIQLVLGKRDGDRLISEIQSALERGETVNELELIFLPLMKSTFPPDALLRKTIELEKQIPKEEIRNKVRELTLILANRIVDKEILDELWEELQMLKIIKYAEEKGMIKGIEKGREEGKEEGKEEERMAVAKNLLSLGMDEDFVIQATGLDKKCIRTLKKSLNNSI</sequence>
<accession>A0A2V2N573</accession>
<evidence type="ECO:0000313" key="1">
    <source>
        <dbReference type="EMBL" id="PWR70661.1"/>
    </source>
</evidence>
<comment type="caution">
    <text evidence="1">The sequence shown here is derived from an EMBL/GenBank/DDBJ whole genome shotgun (WGS) entry which is preliminary data.</text>
</comment>
<dbReference type="Proteomes" id="UP000245934">
    <property type="component" value="Unassembled WGS sequence"/>
</dbReference>
<reference evidence="1 2" key="1">
    <citation type="submission" date="2018-05" db="EMBL/GenBank/DDBJ databases">
        <title>Draft genome of Methanospirillum stamsii Pt1.</title>
        <authorList>
            <person name="Dueholm M.S."/>
            <person name="Nielsen P.H."/>
            <person name="Bakmann L.F."/>
            <person name="Otzen D.E."/>
        </authorList>
    </citation>
    <scope>NUCLEOTIDE SEQUENCE [LARGE SCALE GENOMIC DNA]</scope>
    <source>
        <strain evidence="1 2">Pt1</strain>
    </source>
</reference>
<dbReference type="EMBL" id="QGMZ01000040">
    <property type="protein sequence ID" value="PWR70661.1"/>
    <property type="molecule type" value="Genomic_DNA"/>
</dbReference>
<dbReference type="AlphaFoldDB" id="A0A2V2N573"/>
<dbReference type="RefSeq" id="WP_109942001.1">
    <property type="nucleotide sequence ID" value="NZ_CP176366.1"/>
</dbReference>
<gene>
    <name evidence="1" type="ORF">DLD82_15305</name>
</gene>
<organism evidence="1 2">
    <name type="scientific">Methanospirillum stamsii</name>
    <dbReference type="NCBI Taxonomy" id="1277351"/>
    <lineage>
        <taxon>Archaea</taxon>
        <taxon>Methanobacteriati</taxon>
        <taxon>Methanobacteriota</taxon>
        <taxon>Stenosarchaea group</taxon>
        <taxon>Methanomicrobia</taxon>
        <taxon>Methanomicrobiales</taxon>
        <taxon>Methanospirillaceae</taxon>
        <taxon>Methanospirillum</taxon>
    </lineage>
</organism>
<name>A0A2V2N573_9EURY</name>